<evidence type="ECO:0000313" key="2">
    <source>
        <dbReference type="EMBL" id="OBQ50282.1"/>
    </source>
</evidence>
<accession>A0A1B7XC28</accession>
<gene>
    <name evidence="2" type="ORF">SP90_10235</name>
</gene>
<dbReference type="Proteomes" id="UP000091979">
    <property type="component" value="Unassembled WGS sequence"/>
</dbReference>
<comment type="caution">
    <text evidence="2">The sequence shown here is derived from an EMBL/GenBank/DDBJ whole genome shotgun (WGS) entry which is preliminary data.</text>
</comment>
<evidence type="ECO:0000256" key="1">
    <source>
        <dbReference type="SAM" id="Phobius"/>
    </source>
</evidence>
<dbReference type="RefSeq" id="WP_066855426.1">
    <property type="nucleotide sequence ID" value="NZ_JXMS01000016.1"/>
</dbReference>
<keyword evidence="1" id="KW-1133">Transmembrane helix</keyword>
<reference evidence="2 3" key="1">
    <citation type="submission" date="2015-01" db="EMBL/GenBank/DDBJ databases">
        <title>Desulfovibrio sp. JC271 draft genome sequence.</title>
        <authorList>
            <person name="Shivani Y."/>
            <person name="Subhash Y."/>
            <person name="Sasikala C."/>
            <person name="Ramana C.V."/>
        </authorList>
    </citation>
    <scope>NUCLEOTIDE SEQUENCE [LARGE SCALE GENOMIC DNA]</scope>
    <source>
        <strain evidence="2 3">JC271</strain>
    </source>
</reference>
<proteinExistence type="predicted"/>
<dbReference type="AlphaFoldDB" id="A0A1B7XC28"/>
<dbReference type="InterPro" id="IPR032820">
    <property type="entry name" value="ATPase_put"/>
</dbReference>
<dbReference type="Pfam" id="PF09527">
    <property type="entry name" value="ATPase_gene1"/>
    <property type="match status" value="1"/>
</dbReference>
<name>A0A1B7XC28_9BACT</name>
<protein>
    <submittedName>
        <fullName evidence="2">ATP synthase I</fullName>
    </submittedName>
</protein>
<evidence type="ECO:0000313" key="3">
    <source>
        <dbReference type="Proteomes" id="UP000091979"/>
    </source>
</evidence>
<dbReference type="OrthoDB" id="15401at2"/>
<dbReference type="EMBL" id="JXMS01000016">
    <property type="protein sequence ID" value="OBQ50282.1"/>
    <property type="molecule type" value="Genomic_DNA"/>
</dbReference>
<feature type="transmembrane region" description="Helical" evidence="1">
    <location>
        <begin position="51"/>
        <end position="69"/>
    </location>
</feature>
<dbReference type="PATRIC" id="fig|1560234.3.peg.887"/>
<keyword evidence="1" id="KW-0472">Membrane</keyword>
<sequence>MVVKKNKGANPGKYFDTMGTVGTIGLHMVSHPAVGAVAGYFLDDWLGTKPWMFITFLILGVIAGFRAVYADTKKVMRNQEKEDNERFQRKD</sequence>
<keyword evidence="1" id="KW-0812">Transmembrane</keyword>
<organism evidence="2 3">
    <name type="scientific">Halodesulfovibrio spirochaetisodalis</name>
    <dbReference type="NCBI Taxonomy" id="1560234"/>
    <lineage>
        <taxon>Bacteria</taxon>
        <taxon>Pseudomonadati</taxon>
        <taxon>Thermodesulfobacteriota</taxon>
        <taxon>Desulfovibrionia</taxon>
        <taxon>Desulfovibrionales</taxon>
        <taxon>Desulfovibrionaceae</taxon>
        <taxon>Halodesulfovibrio</taxon>
    </lineage>
</organism>
<keyword evidence="3" id="KW-1185">Reference proteome</keyword>
<dbReference type="STRING" id="1560234.SP90_10235"/>